<dbReference type="EMBL" id="JBIGHY010000002">
    <property type="protein sequence ID" value="MFG6413720.1"/>
    <property type="molecule type" value="Genomic_DNA"/>
</dbReference>
<sequence>MALDAALIASATLMGLAGIPHCAAMCSAPCALAAGGRPLRLLAGRLVGYTTAGALVAASAGLLARASAGATLLQPAWALLQAGMLLLGLTLLVRGRMPAWLGAVRWRPQPRHAFGTGLAWVVMPCGLLHAALLLAGLSAAPLSGAAAMAGFALASTPGLIIAPLWRARLLRRGDDGAMPALRLAGLALAVGAGWGLAHGVWERIALLC</sequence>
<feature type="transmembrane region" description="Helical" evidence="1">
    <location>
        <begin position="76"/>
        <end position="93"/>
    </location>
</feature>
<keyword evidence="1" id="KW-0812">Transmembrane</keyword>
<protein>
    <submittedName>
        <fullName evidence="3">Sulfite exporter TauE/SafE family protein</fullName>
    </submittedName>
</protein>
<gene>
    <name evidence="3" type="ORF">ACG02S_07390</name>
</gene>
<proteinExistence type="predicted"/>
<comment type="caution">
    <text evidence="3">The sequence shown here is derived from an EMBL/GenBank/DDBJ whole genome shotgun (WGS) entry which is preliminary data.</text>
</comment>
<keyword evidence="1" id="KW-1133">Transmembrane helix</keyword>
<keyword evidence="4" id="KW-1185">Reference proteome</keyword>
<evidence type="ECO:0000256" key="1">
    <source>
        <dbReference type="SAM" id="Phobius"/>
    </source>
</evidence>
<feature type="transmembrane region" description="Helical" evidence="1">
    <location>
        <begin position="177"/>
        <end position="197"/>
    </location>
</feature>
<evidence type="ECO:0000313" key="3">
    <source>
        <dbReference type="EMBL" id="MFG6413720.1"/>
    </source>
</evidence>
<evidence type="ECO:0000313" key="4">
    <source>
        <dbReference type="Proteomes" id="UP001606300"/>
    </source>
</evidence>
<reference evidence="3 4" key="1">
    <citation type="submission" date="2024-09" db="EMBL/GenBank/DDBJ databases">
        <title>Novel species of the genus Pelomonas and Roseateles isolated from streams.</title>
        <authorList>
            <person name="Lu H."/>
        </authorList>
    </citation>
    <scope>NUCLEOTIDE SEQUENCE [LARGE SCALE GENOMIC DNA]</scope>
    <source>
        <strain evidence="3 4">DC23W</strain>
    </source>
</reference>
<keyword evidence="1" id="KW-0472">Membrane</keyword>
<evidence type="ECO:0000259" key="2">
    <source>
        <dbReference type="Pfam" id="PF13386"/>
    </source>
</evidence>
<organism evidence="3 4">
    <name type="scientific">Pelomonas dachongensis</name>
    <dbReference type="NCBI Taxonomy" id="3299029"/>
    <lineage>
        <taxon>Bacteria</taxon>
        <taxon>Pseudomonadati</taxon>
        <taxon>Pseudomonadota</taxon>
        <taxon>Betaproteobacteria</taxon>
        <taxon>Burkholderiales</taxon>
        <taxon>Sphaerotilaceae</taxon>
        <taxon>Roseateles</taxon>
    </lineage>
</organism>
<name>A0ABW7EN63_9BURK</name>
<dbReference type="InterPro" id="IPR039447">
    <property type="entry name" value="UreH-like_TM_dom"/>
</dbReference>
<dbReference type="RefSeq" id="WP_394469797.1">
    <property type="nucleotide sequence ID" value="NZ_JBIGHY010000002.1"/>
</dbReference>
<feature type="transmembrane region" description="Helical" evidence="1">
    <location>
        <begin position="114"/>
        <end position="139"/>
    </location>
</feature>
<feature type="domain" description="Urease accessory protein UreH-like transmembrane" evidence="2">
    <location>
        <begin position="11"/>
        <end position="190"/>
    </location>
</feature>
<dbReference type="Pfam" id="PF13386">
    <property type="entry name" value="DsbD_2"/>
    <property type="match status" value="1"/>
</dbReference>
<accession>A0ABW7EN63</accession>
<feature type="transmembrane region" description="Helical" evidence="1">
    <location>
        <begin position="6"/>
        <end position="34"/>
    </location>
</feature>
<feature type="transmembrane region" description="Helical" evidence="1">
    <location>
        <begin position="145"/>
        <end position="165"/>
    </location>
</feature>
<feature type="transmembrane region" description="Helical" evidence="1">
    <location>
        <begin position="46"/>
        <end position="64"/>
    </location>
</feature>
<dbReference type="Proteomes" id="UP001606300">
    <property type="component" value="Unassembled WGS sequence"/>
</dbReference>